<evidence type="ECO:0000256" key="1">
    <source>
        <dbReference type="ARBA" id="ARBA00022679"/>
    </source>
</evidence>
<dbReference type="GO" id="GO:0008168">
    <property type="term" value="F:methyltransferase activity"/>
    <property type="evidence" value="ECO:0007669"/>
    <property type="project" value="UniProtKB-KW"/>
</dbReference>
<comment type="caution">
    <text evidence="3">The sequence shown here is derived from an EMBL/GenBank/DDBJ whole genome shotgun (WGS) entry which is preliminary data.</text>
</comment>
<dbReference type="PANTHER" id="PTHR43861">
    <property type="entry name" value="TRANS-ACONITATE 2-METHYLTRANSFERASE-RELATED"/>
    <property type="match status" value="1"/>
</dbReference>
<dbReference type="PANTHER" id="PTHR43861:SF3">
    <property type="entry name" value="PUTATIVE (AFU_ORTHOLOGUE AFUA_2G14390)-RELATED"/>
    <property type="match status" value="1"/>
</dbReference>
<dbReference type="Pfam" id="PF13649">
    <property type="entry name" value="Methyltransf_25"/>
    <property type="match status" value="1"/>
</dbReference>
<dbReference type="CDD" id="cd02440">
    <property type="entry name" value="AdoMet_MTases"/>
    <property type="match status" value="1"/>
</dbReference>
<sequence length="196" mass="21651">MWNERYAMEDYAYGKEPNEFLRRTSDDILPGDVLCLGEGEGRNAVFLAQLGFDVTAVDLSEVGLAKAQRLATERGVSIHTILADLADFAIEPGRWGAIVLIFCHLPPEIREPLHRRVVAGLRPGGTLVYEGYHPDQIDKATGGPSNPALLPDLEQLRDDFTGLNLQCMQEMERPVHEGIYHQGDSAVVQILGFKPA</sequence>
<dbReference type="GO" id="GO:0032259">
    <property type="term" value="P:methylation"/>
    <property type="evidence" value="ECO:0007669"/>
    <property type="project" value="UniProtKB-KW"/>
</dbReference>
<dbReference type="EMBL" id="SRMF01000006">
    <property type="protein sequence ID" value="TGG92113.1"/>
    <property type="molecule type" value="Genomic_DNA"/>
</dbReference>
<keyword evidence="1 3" id="KW-0808">Transferase</keyword>
<keyword evidence="4" id="KW-1185">Reference proteome</keyword>
<evidence type="ECO:0000259" key="2">
    <source>
        <dbReference type="Pfam" id="PF13649"/>
    </source>
</evidence>
<gene>
    <name evidence="3" type="ORF">E4656_14065</name>
</gene>
<dbReference type="SUPFAM" id="SSF53335">
    <property type="entry name" value="S-adenosyl-L-methionine-dependent methyltransferases"/>
    <property type="match status" value="1"/>
</dbReference>
<keyword evidence="3" id="KW-0489">Methyltransferase</keyword>
<dbReference type="AlphaFoldDB" id="A0A4Z0W9V4"/>
<protein>
    <submittedName>
        <fullName evidence="3">Class I SAM-dependent methyltransferase</fullName>
    </submittedName>
</protein>
<proteinExistence type="predicted"/>
<reference evidence="3 4" key="1">
    <citation type="submission" date="2019-04" db="EMBL/GenBank/DDBJ databases">
        <title>Natronospirillum operosus gen. nov., sp. nov., a haloalkaliphilic satellite isolated from decaying biomass of laboratory culture of cyanobacterium Geitlerinema sp. and proposal of Natronospirillaceae fam. nov. and Saccharospirillaceae fam. nov.</title>
        <authorList>
            <person name="Kevbrin V."/>
            <person name="Boltyanskaya Y."/>
            <person name="Koziaeva V."/>
            <person name="Grouzdev D.S."/>
            <person name="Park M."/>
            <person name="Cho J."/>
        </authorList>
    </citation>
    <scope>NUCLEOTIDE SEQUENCE [LARGE SCALE GENOMIC DNA]</scope>
    <source>
        <strain evidence="3 4">G-116</strain>
    </source>
</reference>
<evidence type="ECO:0000313" key="4">
    <source>
        <dbReference type="Proteomes" id="UP000297475"/>
    </source>
</evidence>
<evidence type="ECO:0000313" key="3">
    <source>
        <dbReference type="EMBL" id="TGG92113.1"/>
    </source>
</evidence>
<feature type="domain" description="Methyltransferase" evidence="2">
    <location>
        <begin position="33"/>
        <end position="125"/>
    </location>
</feature>
<dbReference type="OrthoDB" id="9804312at2"/>
<dbReference type="InterPro" id="IPR029063">
    <property type="entry name" value="SAM-dependent_MTases_sf"/>
</dbReference>
<dbReference type="Gene3D" id="3.40.50.150">
    <property type="entry name" value="Vaccinia Virus protein VP39"/>
    <property type="match status" value="1"/>
</dbReference>
<accession>A0A4Z0W9V4</accession>
<name>A0A4Z0W9V4_9GAMM</name>
<dbReference type="Proteomes" id="UP000297475">
    <property type="component" value="Unassembled WGS sequence"/>
</dbReference>
<dbReference type="InterPro" id="IPR041698">
    <property type="entry name" value="Methyltransf_25"/>
</dbReference>
<organism evidence="3 4">
    <name type="scientific">Natronospirillum operosum</name>
    <dbReference type="NCBI Taxonomy" id="2759953"/>
    <lineage>
        <taxon>Bacteria</taxon>
        <taxon>Pseudomonadati</taxon>
        <taxon>Pseudomonadota</taxon>
        <taxon>Gammaproteobacteria</taxon>
        <taxon>Oceanospirillales</taxon>
        <taxon>Natronospirillaceae</taxon>
        <taxon>Natronospirillum</taxon>
    </lineage>
</organism>